<evidence type="ECO:0000313" key="3">
    <source>
        <dbReference type="Proteomes" id="UP001054252"/>
    </source>
</evidence>
<accession>A0AAV5LW13</accession>
<reference evidence="2 3" key="1">
    <citation type="journal article" date="2021" name="Commun. Biol.">
        <title>The genome of Shorea leprosula (Dipterocarpaceae) highlights the ecological relevance of drought in aseasonal tropical rainforests.</title>
        <authorList>
            <person name="Ng K.K.S."/>
            <person name="Kobayashi M.J."/>
            <person name="Fawcett J.A."/>
            <person name="Hatakeyama M."/>
            <person name="Paape T."/>
            <person name="Ng C.H."/>
            <person name="Ang C.C."/>
            <person name="Tnah L.H."/>
            <person name="Lee C.T."/>
            <person name="Nishiyama T."/>
            <person name="Sese J."/>
            <person name="O'Brien M.J."/>
            <person name="Copetti D."/>
            <person name="Mohd Noor M.I."/>
            <person name="Ong R.C."/>
            <person name="Putra M."/>
            <person name="Sireger I.Z."/>
            <person name="Indrioko S."/>
            <person name="Kosugi Y."/>
            <person name="Izuno A."/>
            <person name="Isagi Y."/>
            <person name="Lee S.L."/>
            <person name="Shimizu K.K."/>
        </authorList>
    </citation>
    <scope>NUCLEOTIDE SEQUENCE [LARGE SCALE GENOMIC DNA]</scope>
    <source>
        <strain evidence="2">214</strain>
    </source>
</reference>
<keyword evidence="3" id="KW-1185">Reference proteome</keyword>
<dbReference type="EMBL" id="BPVZ01000146">
    <property type="protein sequence ID" value="GKV41004.1"/>
    <property type="molecule type" value="Genomic_DNA"/>
</dbReference>
<feature type="compositionally biased region" description="Basic and acidic residues" evidence="1">
    <location>
        <begin position="279"/>
        <end position="298"/>
    </location>
</feature>
<proteinExistence type="predicted"/>
<evidence type="ECO:0000313" key="2">
    <source>
        <dbReference type="EMBL" id="GKV41004.1"/>
    </source>
</evidence>
<organism evidence="2 3">
    <name type="scientific">Rubroshorea leprosula</name>
    <dbReference type="NCBI Taxonomy" id="152421"/>
    <lineage>
        <taxon>Eukaryota</taxon>
        <taxon>Viridiplantae</taxon>
        <taxon>Streptophyta</taxon>
        <taxon>Embryophyta</taxon>
        <taxon>Tracheophyta</taxon>
        <taxon>Spermatophyta</taxon>
        <taxon>Magnoliopsida</taxon>
        <taxon>eudicotyledons</taxon>
        <taxon>Gunneridae</taxon>
        <taxon>Pentapetalae</taxon>
        <taxon>rosids</taxon>
        <taxon>malvids</taxon>
        <taxon>Malvales</taxon>
        <taxon>Dipterocarpaceae</taxon>
        <taxon>Rubroshorea</taxon>
    </lineage>
</organism>
<name>A0AAV5LW13_9ROSI</name>
<dbReference type="Proteomes" id="UP001054252">
    <property type="component" value="Unassembled WGS sequence"/>
</dbReference>
<feature type="compositionally biased region" description="Basic and acidic residues" evidence="1">
    <location>
        <begin position="353"/>
        <end position="366"/>
    </location>
</feature>
<feature type="region of interest" description="Disordered" evidence="1">
    <location>
        <begin position="267"/>
        <end position="320"/>
    </location>
</feature>
<dbReference type="AlphaFoldDB" id="A0AAV5LW13"/>
<feature type="compositionally biased region" description="Polar residues" evidence="1">
    <location>
        <begin position="299"/>
        <end position="308"/>
    </location>
</feature>
<sequence>MRGRATVRDYGGRQREGRIAWSLARFRDYERRQLGRESNKEYRRLTVEMVKGDWFLVTPKDQKLLRGGIAMPHRRMLCRCCEGSRWNKKQRCSQCCYVGMTRSIEIVPMIQERLYMEGYFSCKTPTMGVKMVLLDCGDKNEHKDLVEIASDWLGQWFEEIDPKIRLWWQTKDDTWSFDDGTDELYTNSHEGWKDVDGGDDGLVTRYQWAMNALVPTDRAEKVEAEINEGRETEFEFQRGGNSKQEEGSIGLNTNGLEELVSGLAVSGHGCKNNGSGRVQVEDPSRDWERDMETIKEESAANNAVSAKQTEQEENSADLLERERSFWEGVESDSGILEEWMGRGIRRTSKKKGRSSDSAEQCMDRQRNQKQSRRRE</sequence>
<feature type="region of interest" description="Disordered" evidence="1">
    <location>
        <begin position="340"/>
        <end position="375"/>
    </location>
</feature>
<evidence type="ECO:0000256" key="1">
    <source>
        <dbReference type="SAM" id="MobiDB-lite"/>
    </source>
</evidence>
<gene>
    <name evidence="2" type="ORF">SLEP1_g48586</name>
</gene>
<comment type="caution">
    <text evidence="2">The sequence shown here is derived from an EMBL/GenBank/DDBJ whole genome shotgun (WGS) entry which is preliminary data.</text>
</comment>
<feature type="compositionally biased region" description="Basic residues" evidence="1">
    <location>
        <begin position="343"/>
        <end position="352"/>
    </location>
</feature>
<protein>
    <submittedName>
        <fullName evidence="2">Uncharacterized protein</fullName>
    </submittedName>
</protein>